<evidence type="ECO:0000256" key="6">
    <source>
        <dbReference type="SAM" id="Phobius"/>
    </source>
</evidence>
<dbReference type="SMART" id="SM00849">
    <property type="entry name" value="Lactamase_B"/>
    <property type="match status" value="1"/>
</dbReference>
<dbReference type="InterPro" id="IPR025405">
    <property type="entry name" value="DUF4131"/>
</dbReference>
<dbReference type="PATRIC" id="fig|1565605.3.peg.1644"/>
<dbReference type="PANTHER" id="PTHR30619:SF1">
    <property type="entry name" value="RECOMBINATION PROTEIN 2"/>
    <property type="match status" value="1"/>
</dbReference>
<dbReference type="NCBIfam" id="TIGR00361">
    <property type="entry name" value="ComEC_Rec2"/>
    <property type="match status" value="1"/>
</dbReference>
<dbReference type="InterPro" id="IPR004477">
    <property type="entry name" value="ComEC_N"/>
</dbReference>
<dbReference type="KEGG" id="rbu:PG1C_07800"/>
<keyword evidence="2" id="KW-1003">Cell membrane</keyword>
<dbReference type="InterPro" id="IPR035681">
    <property type="entry name" value="ComA-like_MBL"/>
</dbReference>
<feature type="transmembrane region" description="Helical" evidence="6">
    <location>
        <begin position="310"/>
        <end position="331"/>
    </location>
</feature>
<dbReference type="AlphaFoldDB" id="A0A0C5J9L0"/>
<evidence type="ECO:0000256" key="1">
    <source>
        <dbReference type="ARBA" id="ARBA00004651"/>
    </source>
</evidence>
<feature type="transmembrane region" description="Helical" evidence="6">
    <location>
        <begin position="29"/>
        <end position="47"/>
    </location>
</feature>
<feature type="transmembrane region" description="Helical" evidence="6">
    <location>
        <begin position="352"/>
        <end position="371"/>
    </location>
</feature>
<keyword evidence="3 6" id="KW-0812">Transmembrane</keyword>
<dbReference type="InterPro" id="IPR036866">
    <property type="entry name" value="RibonucZ/Hydroxyglut_hydro"/>
</dbReference>
<dbReference type="GO" id="GO:0005886">
    <property type="term" value="C:plasma membrane"/>
    <property type="evidence" value="ECO:0007669"/>
    <property type="project" value="UniProtKB-SubCell"/>
</dbReference>
<protein>
    <submittedName>
        <fullName evidence="8">Competence protein ComEC</fullName>
    </submittedName>
</protein>
<dbReference type="STRING" id="1565605.PG1C_07800"/>
<feature type="transmembrane region" description="Helical" evidence="6">
    <location>
        <begin position="409"/>
        <end position="426"/>
    </location>
</feature>
<feature type="transmembrane region" description="Helical" evidence="6">
    <location>
        <begin position="68"/>
        <end position="92"/>
    </location>
</feature>
<keyword evidence="9" id="KW-1185">Reference proteome</keyword>
<sequence>MRVFVLAFTIGVWLVQQQAELVAWPWLAAGGAVALPMLMMVHVLRVWGKSALVGRCAASIPGVRQFVIITPLLIAGFALGFLWASACAYWRLAEALPAVNEGRDIEVVGVVSALPQQIERGMRFEFDVESAAASVPQHISLAWYRGRADDEAEDVPTMPLHAGERWRFTVRLKRPHGNVNPQGFDYEAWLFERGIRATGYVRPHSATRLNAAVWRQGYAVEMLRERIRERFQSALPDASYAGILIALAIGDQQSIAPTLWQQFAKTGITHLMSISGLHVTMFAGLFYWLVGWLWRRSAVLPLHLPAQKAAALGGFIAALIYSLLAGFAVPAQRTLYMLGVVALARLLNREVAASRVLALALLVVLILDPWAVLAAGFWLSFGAVALLFYIGSGRLGAAHWLAEWGRAQWAVTLGMLPALLALFQQFSLVSPLANAVAIPLVSFVITPLALAGVLPFLDPLLWLANFITTGLMRFIDWLAVLPMATWQQAAPPAWAILLALGGGVWLLLPRGFPARWLGLLTFLPLLIITPPRPPLGEAEVVVLDVGQGLAIHVQTATHDLLFDTGPTFSAEADSGNRIIVPYLRAIGVRRLDELIVSHADNDHSGGAESILAAVPVSLLRASLPAAHPLWNHTLPNAPCRAGDAWDWDGVHFLILHPAATNAATKSNAVACVLAIDAHGRRVLITSDIEAAQESALVTRQAGDGNASRLAAEVLIVPHHGSRTSSTDAFVAAVGAKEAIFPVGYRNRFGHPKAEIVARYEHSGAHLHRTDADGAVAVHLTPGGVRIDHARTLRRRYWQSMPSITATE</sequence>
<evidence type="ECO:0000313" key="9">
    <source>
        <dbReference type="Proteomes" id="UP000061603"/>
    </source>
</evidence>
<dbReference type="EMBL" id="CP010554">
    <property type="protein sequence ID" value="AJP48389.1"/>
    <property type="molecule type" value="Genomic_DNA"/>
</dbReference>
<comment type="subcellular location">
    <subcellularLocation>
        <location evidence="1">Cell membrane</location>
        <topology evidence="1">Multi-pass membrane protein</topology>
    </subcellularLocation>
</comment>
<dbReference type="Proteomes" id="UP000061603">
    <property type="component" value="Chromosome"/>
</dbReference>
<feature type="transmembrane region" description="Helical" evidence="6">
    <location>
        <begin position="377"/>
        <end position="397"/>
    </location>
</feature>
<feature type="transmembrane region" description="Helical" evidence="6">
    <location>
        <begin position="432"/>
        <end position="453"/>
    </location>
</feature>
<dbReference type="HOGENOM" id="CLU_010363_3_0_4"/>
<dbReference type="InterPro" id="IPR001279">
    <property type="entry name" value="Metallo-B-lactamas"/>
</dbReference>
<evidence type="ECO:0000256" key="4">
    <source>
        <dbReference type="ARBA" id="ARBA00022989"/>
    </source>
</evidence>
<dbReference type="Pfam" id="PF00753">
    <property type="entry name" value="Lactamase_B"/>
    <property type="match status" value="1"/>
</dbReference>
<feature type="transmembrane region" description="Helical" evidence="6">
    <location>
        <begin position="492"/>
        <end position="508"/>
    </location>
</feature>
<proteinExistence type="predicted"/>
<dbReference type="PANTHER" id="PTHR30619">
    <property type="entry name" value="DNA INTERNALIZATION/COMPETENCE PROTEIN COMEC/REC2"/>
    <property type="match status" value="1"/>
</dbReference>
<organism evidence="8 9">
    <name type="scientific">Rugosibacter aromaticivorans</name>
    <dbReference type="NCBI Taxonomy" id="1565605"/>
    <lineage>
        <taxon>Bacteria</taxon>
        <taxon>Pseudomonadati</taxon>
        <taxon>Pseudomonadota</taxon>
        <taxon>Betaproteobacteria</taxon>
        <taxon>Nitrosomonadales</taxon>
        <taxon>Sterolibacteriaceae</taxon>
        <taxon>Rugosibacter</taxon>
    </lineage>
</organism>
<evidence type="ECO:0000313" key="8">
    <source>
        <dbReference type="EMBL" id="AJP48389.1"/>
    </source>
</evidence>
<keyword evidence="4 6" id="KW-1133">Transmembrane helix</keyword>
<dbReference type="Gene3D" id="3.60.15.10">
    <property type="entry name" value="Ribonuclease Z/Hydroxyacylglutathione hydrolase-like"/>
    <property type="match status" value="1"/>
</dbReference>
<evidence type="ECO:0000259" key="7">
    <source>
        <dbReference type="SMART" id="SM00849"/>
    </source>
</evidence>
<feature type="transmembrane region" description="Helical" evidence="6">
    <location>
        <begin position="271"/>
        <end position="290"/>
    </location>
</feature>
<dbReference type="Pfam" id="PF13567">
    <property type="entry name" value="DUF4131"/>
    <property type="match status" value="1"/>
</dbReference>
<dbReference type="InterPro" id="IPR052159">
    <property type="entry name" value="Competence_DNA_uptake"/>
</dbReference>
<dbReference type="Pfam" id="PF03772">
    <property type="entry name" value="Competence"/>
    <property type="match status" value="1"/>
</dbReference>
<evidence type="ECO:0000256" key="5">
    <source>
        <dbReference type="ARBA" id="ARBA00023136"/>
    </source>
</evidence>
<accession>A0A0C5J9L0</accession>
<evidence type="ECO:0000256" key="2">
    <source>
        <dbReference type="ARBA" id="ARBA00022475"/>
    </source>
</evidence>
<evidence type="ECO:0000256" key="3">
    <source>
        <dbReference type="ARBA" id="ARBA00022692"/>
    </source>
</evidence>
<dbReference type="GO" id="GO:0030420">
    <property type="term" value="P:establishment of competence for transformation"/>
    <property type="evidence" value="ECO:0007669"/>
    <property type="project" value="InterPro"/>
</dbReference>
<name>A0A0C5J9L0_9PROT</name>
<dbReference type="RefSeq" id="WP_202634293.1">
    <property type="nucleotide sequence ID" value="NZ_CP010554.1"/>
</dbReference>
<dbReference type="SUPFAM" id="SSF56281">
    <property type="entry name" value="Metallo-hydrolase/oxidoreductase"/>
    <property type="match status" value="1"/>
</dbReference>
<dbReference type="CDD" id="cd07731">
    <property type="entry name" value="ComA-like_MBL-fold"/>
    <property type="match status" value="1"/>
</dbReference>
<keyword evidence="5 6" id="KW-0472">Membrane</keyword>
<dbReference type="NCBIfam" id="TIGR00360">
    <property type="entry name" value="ComEC_N-term"/>
    <property type="match status" value="1"/>
</dbReference>
<reference evidence="8 9" key="1">
    <citation type="journal article" date="2015" name="Genome Announc.">
        <title>Complete Genome Sequence of a Novel Bacterium within the Family Rhodocyclaceae That Degrades Polycyclic Aromatic Hydrocarbons.</title>
        <authorList>
            <person name="Singleton D.R."/>
            <person name="Dickey A.N."/>
            <person name="Scholl E.H."/>
            <person name="Wright F.A."/>
            <person name="Aitken M.D."/>
        </authorList>
    </citation>
    <scope>NUCLEOTIDE SEQUENCE [LARGE SCALE GENOMIC DNA]</scope>
    <source>
        <strain evidence="9">PG1-Ca6</strain>
    </source>
</reference>
<dbReference type="InterPro" id="IPR004797">
    <property type="entry name" value="Competence_ComEC/Rec2"/>
</dbReference>
<feature type="transmembrane region" description="Helical" evidence="6">
    <location>
        <begin position="460"/>
        <end position="480"/>
    </location>
</feature>
<gene>
    <name evidence="8" type="ORF">PG1C_07800</name>
</gene>
<feature type="domain" description="Metallo-beta-lactamase" evidence="7">
    <location>
        <begin position="547"/>
        <end position="719"/>
    </location>
</feature>